<comment type="caution">
    <text evidence="2">The sequence shown here is derived from an EMBL/GenBank/DDBJ whole genome shotgun (WGS) entry which is preliminary data.</text>
</comment>
<accession>A0ABQ4FV88</accession>
<name>A0ABQ4FV88_9ACTN</name>
<organism evidence="2 3">
    <name type="scientific">Microbispora corallina</name>
    <dbReference type="NCBI Taxonomy" id="83302"/>
    <lineage>
        <taxon>Bacteria</taxon>
        <taxon>Bacillati</taxon>
        <taxon>Actinomycetota</taxon>
        <taxon>Actinomycetes</taxon>
        <taxon>Streptosporangiales</taxon>
        <taxon>Streptosporangiaceae</taxon>
        <taxon>Microbispora</taxon>
    </lineage>
</organism>
<dbReference type="EMBL" id="BOOC01000005">
    <property type="protein sequence ID" value="GIH38702.1"/>
    <property type="molecule type" value="Genomic_DNA"/>
</dbReference>
<dbReference type="Pfam" id="PF02627">
    <property type="entry name" value="CMD"/>
    <property type="match status" value="1"/>
</dbReference>
<feature type="domain" description="Carboxymuconolactone decarboxylase-like" evidence="1">
    <location>
        <begin position="13"/>
        <end position="94"/>
    </location>
</feature>
<proteinExistence type="predicted"/>
<evidence type="ECO:0000313" key="3">
    <source>
        <dbReference type="Proteomes" id="UP000603904"/>
    </source>
</evidence>
<dbReference type="PANTHER" id="PTHR34846:SF10">
    <property type="entry name" value="CYTOPLASMIC PROTEIN"/>
    <property type="match status" value="1"/>
</dbReference>
<keyword evidence="3" id="KW-1185">Reference proteome</keyword>
<sequence>MAIRIPEINTLVPEIQEVARALLKATGNGSVPSGTISLVYLRAGQLVGNTYQVLRHTSDLRRAGESEERIACVASWGDATCFTDAERAALALTDAVFQPNPRGEERVPDDLFAEVAEHYDEKAQATLAAVIASAGFWMNVALVLKPPPAGQAA</sequence>
<protein>
    <submittedName>
        <fullName evidence="2">Alkyl hydroperoxide reductase AhpD</fullName>
    </submittedName>
</protein>
<dbReference type="SUPFAM" id="SSF69118">
    <property type="entry name" value="AhpD-like"/>
    <property type="match status" value="1"/>
</dbReference>
<evidence type="ECO:0000313" key="2">
    <source>
        <dbReference type="EMBL" id="GIH38702.1"/>
    </source>
</evidence>
<evidence type="ECO:0000259" key="1">
    <source>
        <dbReference type="Pfam" id="PF02627"/>
    </source>
</evidence>
<reference evidence="2 3" key="1">
    <citation type="submission" date="2021-01" db="EMBL/GenBank/DDBJ databases">
        <title>Whole genome shotgun sequence of Microbispora corallina NBRC 16416.</title>
        <authorList>
            <person name="Komaki H."/>
            <person name="Tamura T."/>
        </authorList>
    </citation>
    <scope>NUCLEOTIDE SEQUENCE [LARGE SCALE GENOMIC DNA]</scope>
    <source>
        <strain evidence="2 3">NBRC 16416</strain>
    </source>
</reference>
<gene>
    <name evidence="2" type="ORF">Mco01_17020</name>
</gene>
<dbReference type="PANTHER" id="PTHR34846">
    <property type="entry name" value="4-CARBOXYMUCONOLACTONE DECARBOXYLASE FAMILY PROTEIN (AFU_ORTHOLOGUE AFUA_6G11590)"/>
    <property type="match status" value="1"/>
</dbReference>
<dbReference type="InterPro" id="IPR029032">
    <property type="entry name" value="AhpD-like"/>
</dbReference>
<dbReference type="Gene3D" id="1.20.1290.10">
    <property type="entry name" value="AhpD-like"/>
    <property type="match status" value="1"/>
</dbReference>
<dbReference type="InterPro" id="IPR003779">
    <property type="entry name" value="CMD-like"/>
</dbReference>
<dbReference type="RefSeq" id="WP_239103436.1">
    <property type="nucleotide sequence ID" value="NZ_BAAAGP010000002.1"/>
</dbReference>
<dbReference type="Proteomes" id="UP000603904">
    <property type="component" value="Unassembled WGS sequence"/>
</dbReference>